<dbReference type="Proteomes" id="UP000326364">
    <property type="component" value="Unassembled WGS sequence"/>
</dbReference>
<comment type="caution">
    <text evidence="3">The sequence shown here is derived from an EMBL/GenBank/DDBJ whole genome shotgun (WGS) entry which is preliminary data.</text>
</comment>
<dbReference type="EMBL" id="VYQA01000003">
    <property type="protein sequence ID" value="KAA9032326.1"/>
    <property type="molecule type" value="Genomic_DNA"/>
</dbReference>
<organism evidence="3 4">
    <name type="scientific">Sphingobium limneticum</name>
    <dbReference type="NCBI Taxonomy" id="1007511"/>
    <lineage>
        <taxon>Bacteria</taxon>
        <taxon>Pseudomonadati</taxon>
        <taxon>Pseudomonadota</taxon>
        <taxon>Alphaproteobacteria</taxon>
        <taxon>Sphingomonadales</taxon>
        <taxon>Sphingomonadaceae</taxon>
        <taxon>Sphingobium</taxon>
    </lineage>
</organism>
<evidence type="ECO:0000313" key="2">
    <source>
        <dbReference type="EMBL" id="KAA9019868.1"/>
    </source>
</evidence>
<dbReference type="InterPro" id="IPR011990">
    <property type="entry name" value="TPR-like_helical_dom_sf"/>
</dbReference>
<gene>
    <name evidence="3" type="ORF">F4U95_06445</name>
    <name evidence="2" type="ORF">F4U96_06445</name>
</gene>
<dbReference type="SUPFAM" id="SSF48452">
    <property type="entry name" value="TPR-like"/>
    <property type="match status" value="1"/>
</dbReference>
<evidence type="ECO:0000313" key="3">
    <source>
        <dbReference type="EMBL" id="KAA9032326.1"/>
    </source>
</evidence>
<evidence type="ECO:0000256" key="1">
    <source>
        <dbReference type="SAM" id="MobiDB-lite"/>
    </source>
</evidence>
<reference evidence="4 5" key="1">
    <citation type="submission" date="2019-09" db="EMBL/GenBank/DDBJ databases">
        <authorList>
            <person name="Feng G."/>
        </authorList>
    </citation>
    <scope>NUCLEOTIDE SEQUENCE [LARGE SCALE GENOMIC DNA]</scope>
    <source>
        <strain evidence="3 4">KACC 19283</strain>
        <strain evidence="2 5">KACC 19284</strain>
    </source>
</reference>
<dbReference type="Proteomes" id="UP000325933">
    <property type="component" value="Unassembled WGS sequence"/>
</dbReference>
<dbReference type="RefSeq" id="WP_150425018.1">
    <property type="nucleotide sequence ID" value="NZ_VYQA01000003.1"/>
</dbReference>
<dbReference type="Gene3D" id="1.25.40.10">
    <property type="entry name" value="Tetratricopeptide repeat domain"/>
    <property type="match status" value="1"/>
</dbReference>
<name>A0A5J5I7B7_9SPHN</name>
<sequence>MAVSAPVLAQQVPDAPPPEAPPVEEAAPAAEAPVARELTSAEIAAFNKAVTDFTAGQTAQQKGDNATAVAKYDAALPAIRVAAQADPAKIDNLNFLANALYAQAAAYGALGQMDRVIPIYDESVPYWRKVVEAKPTDIASRNILAGILIQLGNQNLRDHDRGGADPFFAEALKLARQTVTDQPGDAASKNILLAALVGASQTGTEEGIRDEAISMGQAMIADGSIDATNKPQIETMTGAPATEG</sequence>
<evidence type="ECO:0000313" key="5">
    <source>
        <dbReference type="Proteomes" id="UP000326364"/>
    </source>
</evidence>
<dbReference type="AlphaFoldDB" id="A0A5J5I7B7"/>
<protein>
    <recommendedName>
        <fullName evidence="6">Tetratricopeptide repeat protein</fullName>
    </recommendedName>
</protein>
<feature type="region of interest" description="Disordered" evidence="1">
    <location>
        <begin position="1"/>
        <end position="28"/>
    </location>
</feature>
<accession>A0A5J5I7B7</accession>
<dbReference type="EMBL" id="VYQB01000003">
    <property type="protein sequence ID" value="KAA9019868.1"/>
    <property type="molecule type" value="Genomic_DNA"/>
</dbReference>
<proteinExistence type="predicted"/>
<evidence type="ECO:0000313" key="4">
    <source>
        <dbReference type="Proteomes" id="UP000325933"/>
    </source>
</evidence>
<evidence type="ECO:0008006" key="6">
    <source>
        <dbReference type="Google" id="ProtNLM"/>
    </source>
</evidence>
<keyword evidence="5" id="KW-1185">Reference proteome</keyword>